<comment type="caution">
    <text evidence="1">The sequence shown here is derived from an EMBL/GenBank/DDBJ whole genome shotgun (WGS) entry which is preliminary data.</text>
</comment>
<dbReference type="AlphaFoldDB" id="A0A9P6YI89"/>
<sequence>MHQALRMHQHLDALAGHREQVMRLDDFQALVHQRRRIDRDLRPHRPLRVCHRLRRGDLGQLGTAAATERAAGGGQQDPAYAGPLDAGIARAQALEDRAVFAVDRDDFGAGTFGGAGQQLAGQHQRLLVGQQDALAGRCGGQGRGQPGGADDGRDHGVAGIAGGQLVQCGGTRMGLGGQPSLAQAIAQPGVQRLACSWRPAASTVAR</sequence>
<reference evidence="1 2" key="1">
    <citation type="journal article" date="2020" name="Microb. Genom.">
        <title>Genetic diversity of clinical and environmental Mucorales isolates obtained from an investigation of mucormycosis cases among solid organ transplant recipients.</title>
        <authorList>
            <person name="Nguyen M.H."/>
            <person name="Kaul D."/>
            <person name="Muto C."/>
            <person name="Cheng S.J."/>
            <person name="Richter R.A."/>
            <person name="Bruno V.M."/>
            <person name="Liu G."/>
            <person name="Beyhan S."/>
            <person name="Sundermann A.J."/>
            <person name="Mounaud S."/>
            <person name="Pasculle A.W."/>
            <person name="Nierman W.C."/>
            <person name="Driscoll E."/>
            <person name="Cumbie R."/>
            <person name="Clancy C.J."/>
            <person name="Dupont C.L."/>
        </authorList>
    </citation>
    <scope>NUCLEOTIDE SEQUENCE [LARGE SCALE GENOMIC DNA]</scope>
    <source>
        <strain evidence="1 2">GL24</strain>
    </source>
</reference>
<organism evidence="1 2">
    <name type="scientific">Rhizopus delemar</name>
    <dbReference type="NCBI Taxonomy" id="936053"/>
    <lineage>
        <taxon>Eukaryota</taxon>
        <taxon>Fungi</taxon>
        <taxon>Fungi incertae sedis</taxon>
        <taxon>Mucoromycota</taxon>
        <taxon>Mucoromycotina</taxon>
        <taxon>Mucoromycetes</taxon>
        <taxon>Mucorales</taxon>
        <taxon>Mucorineae</taxon>
        <taxon>Rhizopodaceae</taxon>
        <taxon>Rhizopus</taxon>
    </lineage>
</organism>
<accession>A0A9P6YI89</accession>
<protein>
    <submittedName>
        <fullName evidence="1">Uncharacterized protein</fullName>
    </submittedName>
</protein>
<dbReference type="EMBL" id="JAANIU010005212">
    <property type="protein sequence ID" value="KAG1549158.1"/>
    <property type="molecule type" value="Genomic_DNA"/>
</dbReference>
<proteinExistence type="predicted"/>
<gene>
    <name evidence="1" type="ORF">G6F50_013385</name>
</gene>
<name>A0A9P6YI89_9FUNG</name>
<evidence type="ECO:0000313" key="1">
    <source>
        <dbReference type="EMBL" id="KAG1549158.1"/>
    </source>
</evidence>
<dbReference type="Proteomes" id="UP000740926">
    <property type="component" value="Unassembled WGS sequence"/>
</dbReference>
<evidence type="ECO:0000313" key="2">
    <source>
        <dbReference type="Proteomes" id="UP000740926"/>
    </source>
</evidence>
<keyword evidence="2" id="KW-1185">Reference proteome</keyword>